<accession>A0A4Q9KDD3</accession>
<keyword evidence="3" id="KW-0378">Hydrolase</keyword>
<evidence type="ECO:0000259" key="7">
    <source>
        <dbReference type="Pfam" id="PF05193"/>
    </source>
</evidence>
<organism evidence="8 9">
    <name type="scientific">Propioniciclava sinopodophylli</name>
    <dbReference type="NCBI Taxonomy" id="1837344"/>
    <lineage>
        <taxon>Bacteria</taxon>
        <taxon>Bacillati</taxon>
        <taxon>Actinomycetota</taxon>
        <taxon>Actinomycetes</taxon>
        <taxon>Propionibacteriales</taxon>
        <taxon>Propionibacteriaceae</taxon>
        <taxon>Propioniciclava</taxon>
    </lineage>
</organism>
<evidence type="ECO:0000256" key="1">
    <source>
        <dbReference type="ARBA" id="ARBA00007261"/>
    </source>
</evidence>
<dbReference type="InterPro" id="IPR011765">
    <property type="entry name" value="Pept_M16_N"/>
</dbReference>
<evidence type="ECO:0000313" key="9">
    <source>
        <dbReference type="Proteomes" id="UP000292373"/>
    </source>
</evidence>
<dbReference type="EMBL" id="SDMQ01000007">
    <property type="protein sequence ID" value="TBT84661.1"/>
    <property type="molecule type" value="Genomic_DNA"/>
</dbReference>
<protein>
    <submittedName>
        <fullName evidence="8">Insulinase family protein</fullName>
    </submittedName>
</protein>
<dbReference type="RefSeq" id="WP_131168083.1">
    <property type="nucleotide sequence ID" value="NZ_SDMQ01000007.1"/>
</dbReference>
<evidence type="ECO:0000256" key="3">
    <source>
        <dbReference type="ARBA" id="ARBA00022801"/>
    </source>
</evidence>
<dbReference type="Pfam" id="PF05193">
    <property type="entry name" value="Peptidase_M16_C"/>
    <property type="match status" value="1"/>
</dbReference>
<dbReference type="SUPFAM" id="SSF63411">
    <property type="entry name" value="LuxS/MPP-like metallohydrolase"/>
    <property type="match status" value="2"/>
</dbReference>
<evidence type="ECO:0000256" key="5">
    <source>
        <dbReference type="ARBA" id="ARBA00023049"/>
    </source>
</evidence>
<dbReference type="OrthoDB" id="9811314at2"/>
<sequence length="432" mass="47174">MTTAVPLGYPIHTQTLPNGLRVIVNPDHAVPFVAVNLWYDVGSRDEEPGRTGLAHLFEHVMFQGSANVASGEHFNTLQASGATGNATTWFDRTNYFEAVPAGVLDLALWLEADRMANLLPALTQENLDTQREVVKEEKRQRYDNAPYGDTIDHLLALAFPPDHPYGHTVIGSMTDLDAASLADTHAFFTTWYSPGNAVLTLVGDVTAEEGFAKAQAYFGGLPSRDVPERAAVEPLAPHTGVPRTVTSAPVPANMLYLQWLTPPRGTRAADAVDIALSVLGATEVSRLYRRLVRDDASCSGAGSSSVPLVKGNSLSLAYARALDGQDLAAIEEALCAEVARLCSGGPTEAELQRAHIQFEREWLAECARLESRADLFSGYATMFGDPERVNRRIVEYGSIRADEVREAAETWLRPENRAVLEYRRGPMGPEQW</sequence>
<keyword evidence="4" id="KW-0862">Zinc</keyword>
<evidence type="ECO:0000256" key="4">
    <source>
        <dbReference type="ARBA" id="ARBA00022833"/>
    </source>
</evidence>
<gene>
    <name evidence="8" type="ORF">ET989_08340</name>
</gene>
<reference evidence="8 9" key="1">
    <citation type="submission" date="2019-01" db="EMBL/GenBank/DDBJ databases">
        <title>Lactibacter flavus gen. nov., sp. nov., a novel bacterium of the family Propionibacteriaceae isolated from raw milk and dairy products.</title>
        <authorList>
            <person name="Huptas C."/>
            <person name="Wenning M."/>
            <person name="Breitenwieser F."/>
            <person name="Doll E."/>
            <person name="Von Neubeck M."/>
            <person name="Busse H.-J."/>
            <person name="Scherer S."/>
        </authorList>
    </citation>
    <scope>NUCLEOTIDE SEQUENCE [LARGE SCALE GENOMIC DNA]</scope>
    <source>
        <strain evidence="8 9">KCTC 33808</strain>
    </source>
</reference>
<evidence type="ECO:0000256" key="2">
    <source>
        <dbReference type="ARBA" id="ARBA00022670"/>
    </source>
</evidence>
<comment type="similarity">
    <text evidence="1">Belongs to the peptidase M16 family.</text>
</comment>
<feature type="domain" description="Peptidase M16 C-terminal" evidence="7">
    <location>
        <begin position="180"/>
        <end position="355"/>
    </location>
</feature>
<evidence type="ECO:0000259" key="6">
    <source>
        <dbReference type="Pfam" id="PF00675"/>
    </source>
</evidence>
<dbReference type="GO" id="GO:0008237">
    <property type="term" value="F:metallopeptidase activity"/>
    <property type="evidence" value="ECO:0007669"/>
    <property type="project" value="UniProtKB-KW"/>
</dbReference>
<keyword evidence="5" id="KW-0482">Metalloprotease</keyword>
<name>A0A4Q9KDD3_9ACTN</name>
<dbReference type="Proteomes" id="UP000292373">
    <property type="component" value="Unassembled WGS sequence"/>
</dbReference>
<evidence type="ECO:0000313" key="8">
    <source>
        <dbReference type="EMBL" id="TBT84661.1"/>
    </source>
</evidence>
<keyword evidence="9" id="KW-1185">Reference proteome</keyword>
<proteinExistence type="inferred from homology"/>
<dbReference type="Pfam" id="PF00675">
    <property type="entry name" value="Peptidase_M16"/>
    <property type="match status" value="1"/>
</dbReference>
<dbReference type="InterPro" id="IPR050626">
    <property type="entry name" value="Peptidase_M16"/>
</dbReference>
<dbReference type="Gene3D" id="3.30.830.10">
    <property type="entry name" value="Metalloenzyme, LuxS/M16 peptidase-like"/>
    <property type="match status" value="2"/>
</dbReference>
<dbReference type="AlphaFoldDB" id="A0A4Q9KDD3"/>
<feature type="domain" description="Peptidase M16 N-terminal" evidence="6">
    <location>
        <begin position="21"/>
        <end position="157"/>
    </location>
</feature>
<dbReference type="InterPro" id="IPR011249">
    <property type="entry name" value="Metalloenz_LuxS/M16"/>
</dbReference>
<dbReference type="PANTHER" id="PTHR43690">
    <property type="entry name" value="NARDILYSIN"/>
    <property type="match status" value="1"/>
</dbReference>
<dbReference type="PANTHER" id="PTHR43690:SF17">
    <property type="entry name" value="PROTEIN YHJJ"/>
    <property type="match status" value="1"/>
</dbReference>
<dbReference type="InterPro" id="IPR007863">
    <property type="entry name" value="Peptidase_M16_C"/>
</dbReference>
<dbReference type="GO" id="GO:0006508">
    <property type="term" value="P:proteolysis"/>
    <property type="evidence" value="ECO:0007669"/>
    <property type="project" value="UniProtKB-KW"/>
</dbReference>
<dbReference type="GO" id="GO:0046872">
    <property type="term" value="F:metal ion binding"/>
    <property type="evidence" value="ECO:0007669"/>
    <property type="project" value="InterPro"/>
</dbReference>
<keyword evidence="2" id="KW-0645">Protease</keyword>
<comment type="caution">
    <text evidence="8">The sequence shown here is derived from an EMBL/GenBank/DDBJ whole genome shotgun (WGS) entry which is preliminary data.</text>
</comment>